<evidence type="ECO:0000313" key="1">
    <source>
        <dbReference type="EMBL" id="KAK1865557.1"/>
    </source>
</evidence>
<protein>
    <submittedName>
        <fullName evidence="1">Uncharacterized protein</fullName>
    </submittedName>
</protein>
<accession>A0ACC3C6Y4</accession>
<dbReference type="EMBL" id="CM020619">
    <property type="protein sequence ID" value="KAK1865557.1"/>
    <property type="molecule type" value="Genomic_DNA"/>
</dbReference>
<gene>
    <name evidence="1" type="ORF">I4F81_008087</name>
</gene>
<name>A0ACC3C6Y4_PYRYE</name>
<keyword evidence="2" id="KW-1185">Reference proteome</keyword>
<evidence type="ECO:0000313" key="2">
    <source>
        <dbReference type="Proteomes" id="UP000798662"/>
    </source>
</evidence>
<comment type="caution">
    <text evidence="1">The sequence shown here is derived from an EMBL/GenBank/DDBJ whole genome shotgun (WGS) entry which is preliminary data.</text>
</comment>
<proteinExistence type="predicted"/>
<reference evidence="1" key="1">
    <citation type="submission" date="2019-11" db="EMBL/GenBank/DDBJ databases">
        <title>Nori genome reveals adaptations in red seaweeds to the harsh intertidal environment.</title>
        <authorList>
            <person name="Wang D."/>
            <person name="Mao Y."/>
        </authorList>
    </citation>
    <scope>NUCLEOTIDE SEQUENCE</scope>
    <source>
        <tissue evidence="1">Gametophyte</tissue>
    </source>
</reference>
<dbReference type="Proteomes" id="UP000798662">
    <property type="component" value="Chromosome 2"/>
</dbReference>
<sequence length="631" mass="64061">MQTAHAAMSMCIALLSHARAMAFAPVFSAGVTSRRLAQQSAAVSSSLLNRTAGRPAPGVAVRPFFHRATGAGSRGLSARSAVSTPKMAAGDKNGATVEVPSIAVEVTADAPSGELLIVALHAAASPSDDADDADGAEAENEEDKALSLPPQLAGLDASLSGALSELLEDATFSGSAGSSTPILRMPSGGSVKRVALVGLGKAGSPKVDAAYRDAGSFAIKTGLTLKAAQAVRMAFADLDSPTGLAAVAEGAHLAMFSDSRFKGTLKASVTAEKKREERLPRTLSLSGVSVAASDVSGAIGRGAALAAGVTLTKQLVAAPANVVTPTSLAETAQGIAAAFPDCECEILEQADCEALGMGSFLAVGRGSSEPPKFIHLTYKPAGASAVKKVCLVGKGITFDSGGYNIKAGAGSMIALMKFDMGGSGTVLGAARAIAELKPNVEVHFIVASCENMVSANAYRPGDIITASNGKTIEVGNTDAEGRLSLADALVFAEKLGDVDYIVDLATLTGAMIVSLGHDVAGLFSTNDGLAEALTSAGKATGDPMWRLPLVESYREGLNSSLADMNNIGGKGAGSITAALFLREFVKKTPWAHIDIAGTAWSEKKGGATGFGVRALCHWVSSLEKDTPAESK</sequence>
<organism evidence="1 2">
    <name type="scientific">Pyropia yezoensis</name>
    <name type="common">Susabi-nori</name>
    <name type="synonym">Porphyra yezoensis</name>
    <dbReference type="NCBI Taxonomy" id="2788"/>
    <lineage>
        <taxon>Eukaryota</taxon>
        <taxon>Rhodophyta</taxon>
        <taxon>Bangiophyceae</taxon>
        <taxon>Bangiales</taxon>
        <taxon>Bangiaceae</taxon>
        <taxon>Pyropia</taxon>
    </lineage>
</organism>